<keyword evidence="3" id="KW-1185">Reference proteome</keyword>
<name>A0A926Z7U2_9CYAN</name>
<evidence type="ECO:0000313" key="3">
    <source>
        <dbReference type="Proteomes" id="UP000631421"/>
    </source>
</evidence>
<sequence length="129" mass="14077">MKTITDSSLAKLNPHTAEGKAIQRLPLEADDSQWVTTVERGEEIDLNMLQEQINIFKVSGQKQKSQSQISIRSSGKSTGNSTGYPKTANTVTSTVSESQATSIHKSTIYKPVSKPRLKRGFGKLPSARS</sequence>
<reference evidence="2" key="2">
    <citation type="submission" date="2020-08" db="EMBL/GenBank/DDBJ databases">
        <authorList>
            <person name="Chen M."/>
            <person name="Teng W."/>
            <person name="Zhao L."/>
            <person name="Hu C."/>
            <person name="Zhou Y."/>
            <person name="Han B."/>
            <person name="Song L."/>
            <person name="Shu W."/>
        </authorList>
    </citation>
    <scope>NUCLEOTIDE SEQUENCE</scope>
    <source>
        <strain evidence="2">FACHB-1277</strain>
    </source>
</reference>
<proteinExistence type="predicted"/>
<dbReference type="RefSeq" id="WP_190352936.1">
    <property type="nucleotide sequence ID" value="NZ_JACJPY010000108.1"/>
</dbReference>
<accession>A0A926Z7U2</accession>
<evidence type="ECO:0000313" key="2">
    <source>
        <dbReference type="EMBL" id="MBD2152466.1"/>
    </source>
</evidence>
<dbReference type="AlphaFoldDB" id="A0A926Z7U2"/>
<dbReference type="Proteomes" id="UP000631421">
    <property type="component" value="Unassembled WGS sequence"/>
</dbReference>
<gene>
    <name evidence="2" type="ORF">H6F44_20430</name>
</gene>
<protein>
    <submittedName>
        <fullName evidence="2">Uncharacterized protein</fullName>
    </submittedName>
</protein>
<feature type="compositionally biased region" description="Polar residues" evidence="1">
    <location>
        <begin position="78"/>
        <end position="105"/>
    </location>
</feature>
<feature type="compositionally biased region" description="Low complexity" evidence="1">
    <location>
        <begin position="62"/>
        <end position="77"/>
    </location>
</feature>
<evidence type="ECO:0000256" key="1">
    <source>
        <dbReference type="SAM" id="MobiDB-lite"/>
    </source>
</evidence>
<organism evidence="2 3">
    <name type="scientific">Pseudanabaena cinerea FACHB-1277</name>
    <dbReference type="NCBI Taxonomy" id="2949581"/>
    <lineage>
        <taxon>Bacteria</taxon>
        <taxon>Bacillati</taxon>
        <taxon>Cyanobacteriota</taxon>
        <taxon>Cyanophyceae</taxon>
        <taxon>Pseudanabaenales</taxon>
        <taxon>Pseudanabaenaceae</taxon>
        <taxon>Pseudanabaena</taxon>
        <taxon>Pseudanabaena cinerea</taxon>
    </lineage>
</organism>
<feature type="region of interest" description="Disordered" evidence="1">
    <location>
        <begin position="62"/>
        <end position="129"/>
    </location>
</feature>
<dbReference type="EMBL" id="JACJPY010000108">
    <property type="protein sequence ID" value="MBD2152466.1"/>
    <property type="molecule type" value="Genomic_DNA"/>
</dbReference>
<reference evidence="2" key="1">
    <citation type="journal article" date="2015" name="ISME J.">
        <title>Draft Genome Sequence of Streptomyces incarnatus NRRL8089, which Produces the Nucleoside Antibiotic Sinefungin.</title>
        <authorList>
            <person name="Oshima K."/>
            <person name="Hattori M."/>
            <person name="Shimizu H."/>
            <person name="Fukuda K."/>
            <person name="Nemoto M."/>
            <person name="Inagaki K."/>
            <person name="Tamura T."/>
        </authorList>
    </citation>
    <scope>NUCLEOTIDE SEQUENCE</scope>
    <source>
        <strain evidence="2">FACHB-1277</strain>
    </source>
</reference>
<comment type="caution">
    <text evidence="2">The sequence shown here is derived from an EMBL/GenBank/DDBJ whole genome shotgun (WGS) entry which is preliminary data.</text>
</comment>